<sequence length="108" mass="11136">MQFNIKDSAGNLIGVADVQTSPGAVMCGSFTPAPGFARYAALFQELEQAANGQLLKDADRLTQDITGHAFTATGPLPLPTSAPVEDLQIMSGGISFKVQDPAVGKAAT</sequence>
<reference evidence="1 2" key="1">
    <citation type="submission" date="2023-08" db="EMBL/GenBank/DDBJ databases">
        <title>Achromobacter seleniivolatilans sp. nov., isolated from seleniferous soil.</title>
        <authorList>
            <person name="Zhang S."/>
            <person name="Li K."/>
            <person name="Peng J."/>
            <person name="Zhao Q."/>
            <person name="Wang H."/>
            <person name="Guo Y."/>
        </authorList>
    </citation>
    <scope>NUCLEOTIDE SEQUENCE [LARGE SCALE GENOMIC DNA]</scope>
    <source>
        <strain evidence="1 2">R39</strain>
    </source>
</reference>
<name>A0ABY9M5W9_9BURK</name>
<keyword evidence="2" id="KW-1185">Reference proteome</keyword>
<dbReference type="EMBL" id="CP132976">
    <property type="protein sequence ID" value="WMD22340.1"/>
    <property type="molecule type" value="Genomic_DNA"/>
</dbReference>
<organism evidence="1 2">
    <name type="scientific">Achromobacter seleniivolatilans</name>
    <dbReference type="NCBI Taxonomy" id="3047478"/>
    <lineage>
        <taxon>Bacteria</taxon>
        <taxon>Pseudomonadati</taxon>
        <taxon>Pseudomonadota</taxon>
        <taxon>Betaproteobacteria</taxon>
        <taxon>Burkholderiales</taxon>
        <taxon>Alcaligenaceae</taxon>
        <taxon>Achromobacter</taxon>
    </lineage>
</organism>
<evidence type="ECO:0000313" key="1">
    <source>
        <dbReference type="EMBL" id="WMD22340.1"/>
    </source>
</evidence>
<accession>A0ABY9M5W9</accession>
<evidence type="ECO:0000313" key="2">
    <source>
        <dbReference type="Proteomes" id="UP001234798"/>
    </source>
</evidence>
<dbReference type="RefSeq" id="WP_306947081.1">
    <property type="nucleotide sequence ID" value="NZ_CP132976.1"/>
</dbReference>
<dbReference type="Proteomes" id="UP001234798">
    <property type="component" value="Chromosome"/>
</dbReference>
<proteinExistence type="predicted"/>
<protein>
    <submittedName>
        <fullName evidence="1">Uncharacterized protein</fullName>
    </submittedName>
</protein>
<gene>
    <name evidence="1" type="ORF">RAS12_08150</name>
</gene>